<evidence type="ECO:0000313" key="2">
    <source>
        <dbReference type="Proteomes" id="UP000599688"/>
    </source>
</evidence>
<comment type="caution">
    <text evidence="1">The sequence shown here is derived from an EMBL/GenBank/DDBJ whole genome shotgun (WGS) entry which is preliminary data.</text>
</comment>
<gene>
    <name evidence="1" type="ORF">GCM10010831_21550</name>
</gene>
<keyword evidence="2" id="KW-1185">Reference proteome</keyword>
<evidence type="ECO:0000313" key="1">
    <source>
        <dbReference type="EMBL" id="GGE20121.1"/>
    </source>
</evidence>
<dbReference type="RefSeq" id="WP_188406870.1">
    <property type="nucleotide sequence ID" value="NZ_BMGL01000013.1"/>
</dbReference>
<organism evidence="1 2">
    <name type="scientific">Psychroflexus salis</name>
    <dbReference type="NCBI Taxonomy" id="1526574"/>
    <lineage>
        <taxon>Bacteria</taxon>
        <taxon>Pseudomonadati</taxon>
        <taxon>Bacteroidota</taxon>
        <taxon>Flavobacteriia</taxon>
        <taxon>Flavobacteriales</taxon>
        <taxon>Flavobacteriaceae</taxon>
        <taxon>Psychroflexus</taxon>
    </lineage>
</organism>
<accession>A0A916ZZZ8</accession>
<dbReference type="EMBL" id="BMGL01000013">
    <property type="protein sequence ID" value="GGE20121.1"/>
    <property type="molecule type" value="Genomic_DNA"/>
</dbReference>
<sequence>MATFKYTIILLFIGFTGLFAQQKIGEANVENFEKFVTDVYADAAEDAIKNNQKSIDFYKGILDRIVFYEATSFPDNLPTINMDKVYKIEHYNPNLEFNLPEDYKEFNPYKYKLNTYNTKTVYYYSDNTSYIIGLLPISK</sequence>
<reference evidence="1 2" key="1">
    <citation type="journal article" date="2014" name="Int. J. Syst. Evol. Microbiol.">
        <title>Complete genome sequence of Corynebacterium casei LMG S-19264T (=DSM 44701T), isolated from a smear-ripened cheese.</title>
        <authorList>
            <consortium name="US DOE Joint Genome Institute (JGI-PGF)"/>
            <person name="Walter F."/>
            <person name="Albersmeier A."/>
            <person name="Kalinowski J."/>
            <person name="Ruckert C."/>
        </authorList>
    </citation>
    <scope>NUCLEOTIDE SEQUENCE [LARGE SCALE GENOMIC DNA]</scope>
    <source>
        <strain evidence="1 2">CGMCC 1.12925</strain>
    </source>
</reference>
<name>A0A916ZZZ8_9FLAO</name>
<dbReference type="Proteomes" id="UP000599688">
    <property type="component" value="Unassembled WGS sequence"/>
</dbReference>
<proteinExistence type="predicted"/>
<protein>
    <submittedName>
        <fullName evidence="1">Uncharacterized protein</fullName>
    </submittedName>
</protein>
<dbReference type="AlphaFoldDB" id="A0A916ZZZ8"/>